<keyword evidence="2" id="KW-0378">Hydrolase</keyword>
<dbReference type="EMBL" id="CP021983">
    <property type="protein sequence ID" value="ASC69481.1"/>
    <property type="molecule type" value="Genomic_DNA"/>
</dbReference>
<dbReference type="Pfam" id="PF01850">
    <property type="entry name" value="PIN"/>
    <property type="match status" value="1"/>
</dbReference>
<accession>A0A1Z3HGS1</accession>
<keyword evidence="3" id="KW-1185">Reference proteome</keyword>
<proteinExistence type="predicted"/>
<dbReference type="STRING" id="1641165.XM38_22130"/>
<name>A0A1Z3HGS1_9CYAN</name>
<gene>
    <name evidence="2" type="primary">vapC</name>
    <name evidence="2" type="ORF">XM38_004080</name>
</gene>
<dbReference type="SUPFAM" id="SSF88723">
    <property type="entry name" value="PIN domain-like"/>
    <property type="match status" value="1"/>
</dbReference>
<keyword evidence="2" id="KW-0540">Nuclease</keyword>
<reference evidence="2 3" key="1">
    <citation type="journal article" date="2016" name="Biochim. Biophys. Acta">
        <title>Characterization of red-shifted phycobilisomes isolated from the chlorophyll f-containing cyanobacterium Halomicronema hongdechloris.</title>
        <authorList>
            <person name="Li Y."/>
            <person name="Lin Y."/>
            <person name="Garvey C.J."/>
            <person name="Birch D."/>
            <person name="Corkery R.W."/>
            <person name="Loughlin P.C."/>
            <person name="Scheer H."/>
            <person name="Willows R.D."/>
            <person name="Chen M."/>
        </authorList>
    </citation>
    <scope>NUCLEOTIDE SEQUENCE [LARGE SCALE GENOMIC DNA]</scope>
    <source>
        <strain evidence="2 3">C2206</strain>
    </source>
</reference>
<sequence length="154" mass="17188">MATSEDNGVFIDTNILIYANVSSAPWHQIAIDKLQDLATQDIPLWISRQVLREFIATLTRPQSFATPPSQSHVLKRVQFLQNTFLVADDNAQVTAKLLELIDQVEVGGKQIHDANIVATLLANNVTSLLTHNISDFERFRPWITLIPLIANDSA</sequence>
<dbReference type="GO" id="GO:0004519">
    <property type="term" value="F:endonuclease activity"/>
    <property type="evidence" value="ECO:0007669"/>
    <property type="project" value="UniProtKB-KW"/>
</dbReference>
<dbReference type="AlphaFoldDB" id="A0A1Z3HGS1"/>
<organism evidence="2 3">
    <name type="scientific">Halomicronema hongdechloris C2206</name>
    <dbReference type="NCBI Taxonomy" id="1641165"/>
    <lineage>
        <taxon>Bacteria</taxon>
        <taxon>Bacillati</taxon>
        <taxon>Cyanobacteriota</taxon>
        <taxon>Cyanophyceae</taxon>
        <taxon>Nodosilineales</taxon>
        <taxon>Nodosilineaceae</taxon>
        <taxon>Halomicronema</taxon>
    </lineage>
</organism>
<evidence type="ECO:0000259" key="1">
    <source>
        <dbReference type="Pfam" id="PF01850"/>
    </source>
</evidence>
<dbReference type="OrthoDB" id="7062868at2"/>
<keyword evidence="2" id="KW-0255">Endonuclease</keyword>
<evidence type="ECO:0000313" key="2">
    <source>
        <dbReference type="EMBL" id="ASC69481.1"/>
    </source>
</evidence>
<dbReference type="Proteomes" id="UP000191901">
    <property type="component" value="Chromosome"/>
</dbReference>
<evidence type="ECO:0000313" key="3">
    <source>
        <dbReference type="Proteomes" id="UP000191901"/>
    </source>
</evidence>
<dbReference type="Gene3D" id="3.40.50.1010">
    <property type="entry name" value="5'-nuclease"/>
    <property type="match status" value="1"/>
</dbReference>
<dbReference type="InterPro" id="IPR002716">
    <property type="entry name" value="PIN_dom"/>
</dbReference>
<dbReference type="GO" id="GO:0016787">
    <property type="term" value="F:hydrolase activity"/>
    <property type="evidence" value="ECO:0007669"/>
    <property type="project" value="UniProtKB-KW"/>
</dbReference>
<dbReference type="KEGG" id="hhg:XM38_004080"/>
<dbReference type="RefSeq" id="WP_080812776.1">
    <property type="nucleotide sequence ID" value="NZ_CP021983.2"/>
</dbReference>
<feature type="domain" description="PIN" evidence="1">
    <location>
        <begin position="9"/>
        <end position="132"/>
    </location>
</feature>
<dbReference type="InterPro" id="IPR029060">
    <property type="entry name" value="PIN-like_dom_sf"/>
</dbReference>
<dbReference type="EC" id="3.1.-.-" evidence="2"/>
<protein>
    <submittedName>
        <fullName evidence="2">tRNA(fMet)-specific endonuclease VapC</fullName>
        <ecNumber evidence="2">3.1.-.-</ecNumber>
    </submittedName>
</protein>